<feature type="domain" description="UPF0261" evidence="1">
    <location>
        <begin position="24"/>
        <end position="191"/>
    </location>
</feature>
<reference evidence="3 4" key="1">
    <citation type="submission" date="2015-07" db="EMBL/GenBank/DDBJ databases">
        <title>ATOL: Assembling a taxonomically balanced genome-scale reconstruction of the evolutionary history of the Enterobacteriaceae.</title>
        <authorList>
            <person name="Plunkett G.III."/>
            <person name="Neeno-Eckwall E.C."/>
            <person name="Glasner J.D."/>
            <person name="Perna N.T."/>
        </authorList>
    </citation>
    <scope>NUCLEOTIDE SEQUENCE [LARGE SCALE GENOMIC DNA]</scope>
    <source>
        <strain evidence="3 4">ATCC 35017</strain>
    </source>
</reference>
<accession>A0A0N0IAT0</accession>
<dbReference type="Pfam" id="PF06792">
    <property type="entry name" value="UPF0261"/>
    <property type="match status" value="1"/>
</dbReference>
<evidence type="ECO:0000313" key="4">
    <source>
        <dbReference type="Proteomes" id="UP000053226"/>
    </source>
</evidence>
<dbReference type="Gene3D" id="3.40.50.12030">
    <property type="entry name" value="Uncharacterised protein family UPF0261, NC domain"/>
    <property type="match status" value="1"/>
</dbReference>
<dbReference type="PANTHER" id="PTHR31862">
    <property type="entry name" value="UPF0261 DOMAIN PROTEIN (AFU_ORTHOLOGUE AFUA_1G10120)"/>
    <property type="match status" value="1"/>
</dbReference>
<protein>
    <submittedName>
        <fullName evidence="3">Transcriptional regulator</fullName>
    </submittedName>
</protein>
<proteinExistence type="predicted"/>
<dbReference type="PANTHER" id="PTHR31862:SF1">
    <property type="entry name" value="UPF0261 DOMAIN PROTEIN (AFU_ORTHOLOGUE AFUA_1G10120)"/>
    <property type="match status" value="1"/>
</dbReference>
<dbReference type="InterPro" id="IPR008322">
    <property type="entry name" value="UPF0261"/>
</dbReference>
<dbReference type="AlphaFoldDB" id="A0A0N0IAT0"/>
<sequence>MVIIHSRIDLINEDYLLSKHQGFIYLASTLDTKSAEIFYLSQLIQDAGLPVKIVDLTTKPSVIPPTVDVNADTIAAYHPEGKDAVFCNDRGNAIAAMALAFEHYLLQQDDLLAILGLGGSGGTALITPAMQALPVGIPKLMVSTMASGDISGYIGASDISMMYSVTDISGLNIISRKVLKNAAYMIAGSIYFNLHQEQLTKSKPAVALTMFGVTTPCVQLLTQQLESNFDCLVFHATGSGGKAMEKLIDSHLLHSVLDITTTEVCDYLFGGVLACDDDRFGAIARTQTPSIISCGALDMINFGRPETIPVAHQDRLFYNHNSQVTLMRTNKEENHKMGIWIAEKLNRCTGDITFIIPTAGFSALDIEGGPFWLPEANQAFINSFTQHYKLTTKRKLVLSPYHINSVEFNQQLLSLHDDQNKSALLVS</sequence>
<keyword evidence="4" id="KW-1185">Reference proteome</keyword>
<name>A0A0N0IAT0_9GAMM</name>
<comment type="caution">
    <text evidence="3">The sequence shown here is derived from an EMBL/GenBank/DDBJ whole genome shotgun (WGS) entry which is preliminary data.</text>
</comment>
<evidence type="ECO:0000313" key="3">
    <source>
        <dbReference type="EMBL" id="KPD03303.1"/>
    </source>
</evidence>
<dbReference type="InterPro" id="IPR051353">
    <property type="entry name" value="Tobamovirus_resist_UPF0261"/>
</dbReference>
<dbReference type="NCBIfam" id="NF002673">
    <property type="entry name" value="PRK02399.1-1"/>
    <property type="match status" value="1"/>
</dbReference>
<dbReference type="InterPro" id="IPR044122">
    <property type="entry name" value="UPF0261_N"/>
</dbReference>
<evidence type="ECO:0000259" key="2">
    <source>
        <dbReference type="Pfam" id="PF23189"/>
    </source>
</evidence>
<dbReference type="EMBL" id="LGAA01000011">
    <property type="protein sequence ID" value="KPD03303.1"/>
    <property type="molecule type" value="Genomic_DNA"/>
</dbReference>
<dbReference type="Proteomes" id="UP000053226">
    <property type="component" value="Unassembled WGS sequence"/>
</dbReference>
<dbReference type="Pfam" id="PF23189">
    <property type="entry name" value="UPF0261_C"/>
    <property type="match status" value="1"/>
</dbReference>
<dbReference type="NCBIfam" id="NF002674">
    <property type="entry name" value="PRK02399.1-2"/>
    <property type="match status" value="1"/>
</dbReference>
<dbReference type="PIRSF" id="PIRSF033271">
    <property type="entry name" value="UCP033271"/>
    <property type="match status" value="1"/>
</dbReference>
<dbReference type="Gene3D" id="3.40.50.12020">
    <property type="entry name" value="Uncharacterised protein family UPF0261, NN domain"/>
    <property type="match status" value="1"/>
</dbReference>
<feature type="domain" description="UPF0261" evidence="2">
    <location>
        <begin position="203"/>
        <end position="413"/>
    </location>
</feature>
<dbReference type="InterPro" id="IPR056778">
    <property type="entry name" value="UPF0261_C"/>
</dbReference>
<gene>
    <name evidence="3" type="ORF">M992_1180</name>
</gene>
<evidence type="ECO:0000259" key="1">
    <source>
        <dbReference type="Pfam" id="PF06792"/>
    </source>
</evidence>
<organism evidence="3 4">
    <name type="scientific">Moellerella wisconsensis ATCC 35017</name>
    <dbReference type="NCBI Taxonomy" id="1354267"/>
    <lineage>
        <taxon>Bacteria</taxon>
        <taxon>Pseudomonadati</taxon>
        <taxon>Pseudomonadota</taxon>
        <taxon>Gammaproteobacteria</taxon>
        <taxon>Enterobacterales</taxon>
        <taxon>Morganellaceae</taxon>
        <taxon>Moellerella</taxon>
    </lineage>
</organism>
<dbReference type="CDD" id="cd15488">
    <property type="entry name" value="Tm-1-like"/>
    <property type="match status" value="1"/>
</dbReference>